<dbReference type="EMBL" id="LWAJ01000267">
    <property type="protein sequence ID" value="KZL48028.1"/>
    <property type="molecule type" value="Genomic_DNA"/>
</dbReference>
<dbReference type="InterPro" id="IPR036188">
    <property type="entry name" value="FAD/NAD-bd_sf"/>
</dbReference>
<dbReference type="SUPFAM" id="SSF51905">
    <property type="entry name" value="FAD/NAD(P)-binding domain"/>
    <property type="match status" value="2"/>
</dbReference>
<evidence type="ECO:0000256" key="4">
    <source>
        <dbReference type="ARBA" id="ARBA00022827"/>
    </source>
</evidence>
<dbReference type="Gene3D" id="3.50.50.60">
    <property type="entry name" value="FAD/NAD(P)-binding domain"/>
    <property type="match status" value="2"/>
</dbReference>
<dbReference type="OrthoDB" id="465620at2"/>
<keyword evidence="3" id="KW-0285">Flavoprotein</keyword>
<dbReference type="InterPro" id="IPR020946">
    <property type="entry name" value="Flavin_mOase-like"/>
</dbReference>
<evidence type="ECO:0000256" key="5">
    <source>
        <dbReference type="ARBA" id="ARBA00023002"/>
    </source>
</evidence>
<dbReference type="GO" id="GO:0004499">
    <property type="term" value="F:N,N-dimethylaniline monooxygenase activity"/>
    <property type="evidence" value="ECO:0007669"/>
    <property type="project" value="InterPro"/>
</dbReference>
<dbReference type="GO" id="GO:0050661">
    <property type="term" value="F:NADP binding"/>
    <property type="evidence" value="ECO:0007669"/>
    <property type="project" value="InterPro"/>
</dbReference>
<accession>A0A166I7T8</accession>
<dbReference type="Proteomes" id="UP000076555">
    <property type="component" value="Unassembled WGS sequence"/>
</dbReference>
<dbReference type="AlphaFoldDB" id="A0A166I7T8"/>
<sequence>MVDKSDKHLIIGAGFVGLGMAQALKAADIPYDQVDASDNIGGNWYHGVYETAHIISSRKITQFTHFPMPDDYPDFPSAQNMLDYLNSFADHFDLRGQIELNRTISYVRPVENNLWEVTFADGEQRIYKGVVMCNGHHWRKRFPQFQGEFNGEIIHSKDYKHPDQLRGKRVLVIGGGNSACDLAAEAARVSAKSVLSMRESVWFIPKTFAGVPIADFPGRRSPKWLSRISLPKTSGNRKYTGISLPGLPKLRSPQWLTRLIIHTIIRLSFGSHEDYGLSKPQHRIFEKHPTINSEVPYYLKHGKITPKPAVRRLDGWEVEFVDGSRETFDLIVCGTGYYVAYPFLPPELERVEGSVVQCYADSFLDDYKGLYYIGWSQIRGGVGSVISAYGTIFSRYLKLQNEINVPLGLVFKEMGHKLAKTHLVDPQEFFNQSKMTDAAFNRLVKKAHQIDAQHPNFSNQPLPTRQSSEPVQPLVR</sequence>
<dbReference type="PRINTS" id="PR00469">
    <property type="entry name" value="PNDRDTASEII"/>
</dbReference>
<evidence type="ECO:0000256" key="3">
    <source>
        <dbReference type="ARBA" id="ARBA00022630"/>
    </source>
</evidence>
<evidence type="ECO:0000313" key="8">
    <source>
        <dbReference type="Proteomes" id="UP000076555"/>
    </source>
</evidence>
<comment type="similarity">
    <text evidence="1">Belongs to the FMO family.</text>
</comment>
<organism evidence="7 8">
    <name type="scientific">Nodularia spumigena CENA596</name>
    <dbReference type="NCBI Taxonomy" id="1819295"/>
    <lineage>
        <taxon>Bacteria</taxon>
        <taxon>Bacillati</taxon>
        <taxon>Cyanobacteriota</taxon>
        <taxon>Cyanophyceae</taxon>
        <taxon>Nostocales</taxon>
        <taxon>Nodulariaceae</taxon>
        <taxon>Nodularia</taxon>
    </lineage>
</organism>
<gene>
    <name evidence="7" type="ORF">A2T98_20415</name>
</gene>
<keyword evidence="4" id="KW-0274">FAD</keyword>
<evidence type="ECO:0000313" key="7">
    <source>
        <dbReference type="EMBL" id="KZL48028.1"/>
    </source>
</evidence>
<feature type="region of interest" description="Disordered" evidence="6">
    <location>
        <begin position="454"/>
        <end position="476"/>
    </location>
</feature>
<evidence type="ECO:0000256" key="6">
    <source>
        <dbReference type="SAM" id="MobiDB-lite"/>
    </source>
</evidence>
<comment type="similarity">
    <text evidence="2">Belongs to the FAD-binding monooxygenase family.</text>
</comment>
<feature type="compositionally biased region" description="Polar residues" evidence="6">
    <location>
        <begin position="455"/>
        <end position="470"/>
    </location>
</feature>
<proteinExistence type="inferred from homology"/>
<dbReference type="PANTHER" id="PTHR23023">
    <property type="entry name" value="DIMETHYLANILINE MONOOXYGENASE"/>
    <property type="match status" value="1"/>
</dbReference>
<evidence type="ECO:0000256" key="2">
    <source>
        <dbReference type="ARBA" id="ARBA00010139"/>
    </source>
</evidence>
<dbReference type="InterPro" id="IPR050346">
    <property type="entry name" value="FMO-like"/>
</dbReference>
<dbReference type="GO" id="GO:0050660">
    <property type="term" value="F:flavin adenine dinucleotide binding"/>
    <property type="evidence" value="ECO:0007669"/>
    <property type="project" value="InterPro"/>
</dbReference>
<comment type="caution">
    <text evidence="7">The sequence shown here is derived from an EMBL/GenBank/DDBJ whole genome shotgun (WGS) entry which is preliminary data.</text>
</comment>
<protein>
    <submittedName>
        <fullName evidence="7">F420H(2):quinone oxidoreductase</fullName>
    </submittedName>
</protein>
<keyword evidence="5" id="KW-0560">Oxidoreductase</keyword>
<reference evidence="7 8" key="1">
    <citation type="submission" date="2016-04" db="EMBL/GenBank/DDBJ databases">
        <title>Draft Genome Assembly of the Bloom-forming Cyanobacterium Nodularia spumigena Strain CENA596 in Shrimp Production Ponds.</title>
        <authorList>
            <person name="Popin R.V."/>
            <person name="Rigonato J."/>
            <person name="Abreu V.A."/>
            <person name="Andreote A.P."/>
            <person name="Silveira S.B."/>
            <person name="Odebrecht C."/>
            <person name="Fiore M.F."/>
        </authorList>
    </citation>
    <scope>NUCLEOTIDE SEQUENCE [LARGE SCALE GENOMIC DNA]</scope>
    <source>
        <strain evidence="7 8">CENA596</strain>
    </source>
</reference>
<evidence type="ECO:0000256" key="1">
    <source>
        <dbReference type="ARBA" id="ARBA00009183"/>
    </source>
</evidence>
<dbReference type="Pfam" id="PF00743">
    <property type="entry name" value="FMO-like"/>
    <property type="match status" value="2"/>
</dbReference>
<name>A0A166I7T8_NODSP</name>